<dbReference type="EMBL" id="BA000002">
    <property type="protein sequence ID" value="BAA80634.1"/>
    <property type="molecule type" value="Genomic_DNA"/>
</dbReference>
<sequence length="270" mass="29221">MVSAPAWIGELARYAFLAVLVSWILVPLAISIVYAFTPLDVYYSNAILTTSFTLDHVKTLWILGAGEAFLRSVAVGAMTVGISFLLGLPGGYALARYVFPGRDAVKLAIIATRMFPIIVISVSLLKTFFNLGLNDTLIGLALAHTAMALPFVVIITGSIFGGIPRDLEEAGMIFGLSSIMVFLRITLPLAAPGLTAAGMFTFLLSWNEVFMASVLTLVNRTLPAFILNSAFATPIEPIRFAAAFMLILPALVFMFLARRYLVTMWAMAAR</sequence>
<dbReference type="PROSITE" id="PS50928">
    <property type="entry name" value="ABC_TM1"/>
    <property type="match status" value="1"/>
</dbReference>
<proteinExistence type="inferred from homology"/>
<feature type="transmembrane region" description="Helical" evidence="7">
    <location>
        <begin position="12"/>
        <end position="36"/>
    </location>
</feature>
<evidence type="ECO:0000256" key="3">
    <source>
        <dbReference type="ARBA" id="ARBA00022475"/>
    </source>
</evidence>
<name>Q9YBG4_AERPE</name>
<dbReference type="STRING" id="272557.APE_1633"/>
<evidence type="ECO:0000256" key="6">
    <source>
        <dbReference type="ARBA" id="ARBA00023136"/>
    </source>
</evidence>
<reference evidence="9 10" key="1">
    <citation type="journal article" date="1999" name="DNA Res.">
        <title>Complete genome sequence of an aerobic hyper-thermophilic crenarchaeon, Aeropyrum pernix K1.</title>
        <authorList>
            <person name="Kawarabayasi Y."/>
            <person name="Hino Y."/>
            <person name="Horikawa H."/>
            <person name="Yamazaki S."/>
            <person name="Haikawa Y."/>
            <person name="Jin-no K."/>
            <person name="Takahashi M."/>
            <person name="Sekine M."/>
            <person name="Baba S."/>
            <person name="Ankai A."/>
            <person name="Kosugi H."/>
            <person name="Hosoyama A."/>
            <person name="Fukui S."/>
            <person name="Nagai Y."/>
            <person name="Nishijima K."/>
            <person name="Nakazawa H."/>
            <person name="Takamiya M."/>
            <person name="Masuda S."/>
            <person name="Funahashi T."/>
            <person name="Tanaka T."/>
            <person name="Kudoh Y."/>
            <person name="Yamazaki J."/>
            <person name="Kushida N."/>
            <person name="Oguchi A."/>
            <person name="Aoki K."/>
            <person name="Kubota K."/>
            <person name="Nakamura Y."/>
            <person name="Nomura N."/>
            <person name="Sako Y."/>
            <person name="Kikuchi H."/>
        </authorList>
    </citation>
    <scope>NUCLEOTIDE SEQUENCE [LARGE SCALE GENOMIC DNA]</scope>
    <source>
        <strain evidence="10">ATCC 700893 / DSM 11879 / JCM 9820 / NBRC 100138 / K1</strain>
    </source>
</reference>
<dbReference type="GO" id="GO:0055085">
    <property type="term" value="P:transmembrane transport"/>
    <property type="evidence" value="ECO:0007669"/>
    <property type="project" value="InterPro"/>
</dbReference>
<evidence type="ECO:0000313" key="9">
    <source>
        <dbReference type="EMBL" id="BAA80634.1"/>
    </source>
</evidence>
<feature type="domain" description="ABC transmembrane type-1" evidence="8">
    <location>
        <begin position="69"/>
        <end position="257"/>
    </location>
</feature>
<keyword evidence="2 7" id="KW-0813">Transport</keyword>
<feature type="transmembrane region" description="Helical" evidence="7">
    <location>
        <begin position="73"/>
        <end position="95"/>
    </location>
</feature>
<feature type="transmembrane region" description="Helical" evidence="7">
    <location>
        <begin position="238"/>
        <end position="257"/>
    </location>
</feature>
<dbReference type="GO" id="GO:0005886">
    <property type="term" value="C:plasma membrane"/>
    <property type="evidence" value="ECO:0007669"/>
    <property type="project" value="UniProtKB-SubCell"/>
</dbReference>
<evidence type="ECO:0000259" key="8">
    <source>
        <dbReference type="PROSITE" id="PS50928"/>
    </source>
</evidence>
<comment type="similarity">
    <text evidence="7">Belongs to the binding-protein-dependent transport system permease family.</text>
</comment>
<dbReference type="PANTHER" id="PTHR32243">
    <property type="entry name" value="MALTOSE TRANSPORT SYSTEM PERMEASE-RELATED"/>
    <property type="match status" value="1"/>
</dbReference>
<feature type="transmembrane region" description="Helical" evidence="7">
    <location>
        <begin position="137"/>
        <end position="160"/>
    </location>
</feature>
<dbReference type="PANTHER" id="PTHR32243:SF18">
    <property type="entry name" value="INNER MEMBRANE ABC TRANSPORTER PERMEASE PROTEIN YCJP"/>
    <property type="match status" value="1"/>
</dbReference>
<keyword evidence="10" id="KW-1185">Reference proteome</keyword>
<dbReference type="CDD" id="cd06261">
    <property type="entry name" value="TM_PBP2"/>
    <property type="match status" value="1"/>
</dbReference>
<keyword evidence="6 7" id="KW-0472">Membrane</keyword>
<dbReference type="SUPFAM" id="SSF161098">
    <property type="entry name" value="MetI-like"/>
    <property type="match status" value="1"/>
</dbReference>
<dbReference type="Proteomes" id="UP000002518">
    <property type="component" value="Chromosome"/>
</dbReference>
<dbReference type="Pfam" id="PF00528">
    <property type="entry name" value="BPD_transp_1"/>
    <property type="match status" value="1"/>
</dbReference>
<dbReference type="EnsemblBacteria" id="BAA80634">
    <property type="protein sequence ID" value="BAA80634"/>
    <property type="gene ID" value="APE_1633"/>
</dbReference>
<dbReference type="InterPro" id="IPR035906">
    <property type="entry name" value="MetI-like_sf"/>
</dbReference>
<evidence type="ECO:0000256" key="4">
    <source>
        <dbReference type="ARBA" id="ARBA00022692"/>
    </source>
</evidence>
<protein>
    <submittedName>
        <fullName evidence="9">ABC transporter, permease protein</fullName>
    </submittedName>
</protein>
<dbReference type="GeneID" id="1446143"/>
<dbReference type="InterPro" id="IPR000515">
    <property type="entry name" value="MetI-like"/>
</dbReference>
<gene>
    <name evidence="9" type="ordered locus">APE_1633</name>
</gene>
<dbReference type="eggNOG" id="arCOG00159">
    <property type="taxonomic scope" value="Archaea"/>
</dbReference>
<accession>Q9YBG4</accession>
<evidence type="ECO:0000256" key="1">
    <source>
        <dbReference type="ARBA" id="ARBA00004651"/>
    </source>
</evidence>
<keyword evidence="4 7" id="KW-0812">Transmembrane</keyword>
<dbReference type="InterPro" id="IPR050901">
    <property type="entry name" value="BP-dep_ABC_trans_perm"/>
</dbReference>
<evidence type="ECO:0000256" key="7">
    <source>
        <dbReference type="RuleBase" id="RU363032"/>
    </source>
</evidence>
<evidence type="ECO:0000313" key="10">
    <source>
        <dbReference type="Proteomes" id="UP000002518"/>
    </source>
</evidence>
<dbReference type="Gene3D" id="1.10.3720.10">
    <property type="entry name" value="MetI-like"/>
    <property type="match status" value="1"/>
</dbReference>
<dbReference type="AlphaFoldDB" id="Q9YBG4"/>
<dbReference type="PIR" id="E72543">
    <property type="entry name" value="E72543"/>
</dbReference>
<dbReference type="KEGG" id="ape:APE_1633"/>
<evidence type="ECO:0000256" key="2">
    <source>
        <dbReference type="ARBA" id="ARBA00022448"/>
    </source>
</evidence>
<keyword evidence="3" id="KW-1003">Cell membrane</keyword>
<keyword evidence="5 7" id="KW-1133">Transmembrane helix</keyword>
<comment type="subcellular location">
    <subcellularLocation>
        <location evidence="1 7">Cell membrane</location>
        <topology evidence="1 7">Multi-pass membrane protein</topology>
    </subcellularLocation>
</comment>
<organism evidence="9 10">
    <name type="scientific">Aeropyrum pernix (strain ATCC 700893 / DSM 11879 / JCM 9820 / NBRC 100138 / K1)</name>
    <dbReference type="NCBI Taxonomy" id="272557"/>
    <lineage>
        <taxon>Archaea</taxon>
        <taxon>Thermoproteota</taxon>
        <taxon>Thermoprotei</taxon>
        <taxon>Desulfurococcales</taxon>
        <taxon>Desulfurococcaceae</taxon>
        <taxon>Aeropyrum</taxon>
    </lineage>
</organism>
<feature type="transmembrane region" description="Helical" evidence="7">
    <location>
        <begin position="107"/>
        <end position="125"/>
    </location>
</feature>
<evidence type="ECO:0000256" key="5">
    <source>
        <dbReference type="ARBA" id="ARBA00022989"/>
    </source>
</evidence>
<dbReference type="RefSeq" id="WP_010866500.1">
    <property type="nucleotide sequence ID" value="NC_000854.2"/>
</dbReference>